<comment type="caution">
    <text evidence="1">The sequence shown here is derived from an EMBL/GenBank/DDBJ whole genome shotgun (WGS) entry which is preliminary data.</text>
</comment>
<dbReference type="AlphaFoldDB" id="I2NCN3"/>
<proteinExistence type="predicted"/>
<protein>
    <submittedName>
        <fullName evidence="1">Uncharacterized protein</fullName>
    </submittedName>
</protein>
<organism evidence="1 2">
    <name type="scientific">Neisseria sicca VK64</name>
    <dbReference type="NCBI Taxonomy" id="1095748"/>
    <lineage>
        <taxon>Bacteria</taxon>
        <taxon>Pseudomonadati</taxon>
        <taxon>Pseudomonadota</taxon>
        <taxon>Betaproteobacteria</taxon>
        <taxon>Neisseriales</taxon>
        <taxon>Neisseriaceae</taxon>
        <taxon>Neisseria</taxon>
    </lineage>
</organism>
<gene>
    <name evidence="1" type="ORF">HMPREF1051_1736</name>
</gene>
<evidence type="ECO:0000313" key="2">
    <source>
        <dbReference type="Proteomes" id="UP000004473"/>
    </source>
</evidence>
<evidence type="ECO:0000313" key="1">
    <source>
        <dbReference type="EMBL" id="EIG23594.1"/>
    </source>
</evidence>
<reference evidence="1 2" key="1">
    <citation type="submission" date="2012-04" db="EMBL/GenBank/DDBJ databases">
        <authorList>
            <person name="Harkins D.M."/>
            <person name="Madupu R."/>
            <person name="Durkin A.S."/>
            <person name="Torralba M."/>
            <person name="Methe B."/>
            <person name="Sutton G.G."/>
            <person name="Nelson K.E."/>
        </authorList>
    </citation>
    <scope>NUCLEOTIDE SEQUENCE [LARGE SCALE GENOMIC DNA]</scope>
    <source>
        <strain evidence="1 2">VK64</strain>
    </source>
</reference>
<dbReference type="Proteomes" id="UP000004473">
    <property type="component" value="Unassembled WGS sequence"/>
</dbReference>
<sequence length="38" mass="4410">MGKIRSDWGRKQPKTCFWVSVVGGKEILQRSHFVETAF</sequence>
<name>I2NCN3_NEISI</name>
<dbReference type="EMBL" id="AJMT01000208">
    <property type="protein sequence ID" value="EIG23594.1"/>
    <property type="molecule type" value="Genomic_DNA"/>
</dbReference>
<accession>I2NCN3</accession>